<dbReference type="Pfam" id="PF16887">
    <property type="entry name" value="DUF5081"/>
    <property type="match status" value="1"/>
</dbReference>
<dbReference type="RefSeq" id="WP_188802491.1">
    <property type="nucleotide sequence ID" value="NZ_BMOK01000005.1"/>
</dbReference>
<dbReference type="Proteomes" id="UP000654670">
    <property type="component" value="Unassembled WGS sequence"/>
</dbReference>
<reference evidence="1" key="1">
    <citation type="journal article" date="2014" name="Int. J. Syst. Evol. Microbiol.">
        <title>Complete genome sequence of Corynebacterium casei LMG S-19264T (=DSM 44701T), isolated from a smear-ripened cheese.</title>
        <authorList>
            <consortium name="US DOE Joint Genome Institute (JGI-PGF)"/>
            <person name="Walter F."/>
            <person name="Albersmeier A."/>
            <person name="Kalinowski J."/>
            <person name="Ruckert C."/>
        </authorList>
    </citation>
    <scope>NUCLEOTIDE SEQUENCE</scope>
    <source>
        <strain evidence="1">JCM 15325</strain>
    </source>
</reference>
<dbReference type="EMBL" id="BMOK01000005">
    <property type="protein sequence ID" value="GGL52042.1"/>
    <property type="molecule type" value="Genomic_DNA"/>
</dbReference>
<keyword evidence="2" id="KW-1185">Reference proteome</keyword>
<dbReference type="InterPro" id="IPR031682">
    <property type="entry name" value="EsaE"/>
</dbReference>
<sequence length="169" mass="19460">MGDQRLTLDGLTPAELYVLGTAADVHDLFGLPEQELLAMLDMKIFIKAKRSLQRKKILTDAGGLTEQAVLLIEMMKIYADSPAYVRINDQMAAFRKERSRDLIVLTEQEPWRSYRLEVLPKSLFVTGLFQAHPFLNRKPTEEEQRFLLKEITAEEKNCGHPSLWIKPIF</sequence>
<organism evidence="1 2">
    <name type="scientific">Sporolactobacillus putidus</name>
    <dbReference type="NCBI Taxonomy" id="492735"/>
    <lineage>
        <taxon>Bacteria</taxon>
        <taxon>Bacillati</taxon>
        <taxon>Bacillota</taxon>
        <taxon>Bacilli</taxon>
        <taxon>Bacillales</taxon>
        <taxon>Sporolactobacillaceae</taxon>
        <taxon>Sporolactobacillus</taxon>
    </lineage>
</organism>
<name>A0A917W037_9BACL</name>
<dbReference type="AlphaFoldDB" id="A0A917W037"/>
<comment type="caution">
    <text evidence="1">The sequence shown here is derived from an EMBL/GenBank/DDBJ whole genome shotgun (WGS) entry which is preliminary data.</text>
</comment>
<evidence type="ECO:0000313" key="1">
    <source>
        <dbReference type="EMBL" id="GGL52042.1"/>
    </source>
</evidence>
<protein>
    <submittedName>
        <fullName evidence="1">Uncharacterized protein</fullName>
    </submittedName>
</protein>
<accession>A0A917W037</accession>
<proteinExistence type="predicted"/>
<evidence type="ECO:0000313" key="2">
    <source>
        <dbReference type="Proteomes" id="UP000654670"/>
    </source>
</evidence>
<gene>
    <name evidence="1" type="ORF">GCM10007968_15200</name>
</gene>
<reference evidence="1" key="2">
    <citation type="submission" date="2020-09" db="EMBL/GenBank/DDBJ databases">
        <authorList>
            <person name="Sun Q."/>
            <person name="Ohkuma M."/>
        </authorList>
    </citation>
    <scope>NUCLEOTIDE SEQUENCE</scope>
    <source>
        <strain evidence="1">JCM 15325</strain>
    </source>
</reference>